<evidence type="ECO:0000313" key="1">
    <source>
        <dbReference type="EMBL" id="PNW71319.1"/>
    </source>
</evidence>
<dbReference type="KEGG" id="cre:CHLRE_16g649250v5"/>
<sequence length="159" mass="16701">MAKWLQHTGFPADNTLLDQANAVYDSLRTRRGVARTLLHPYMWFVLPAKLAARGTLRGLGKAMRVWRPKVPEKAVHSFLQGGTFVFRGPRLMWAHRNAVPGDDPTLDQVVEAVKAAAQGVAAPAGPTQAAAPEATEAAAAQPTGPVAAVASTASASAGL</sequence>
<accession>A0A2K3CSQ9</accession>
<reference evidence="1 2" key="1">
    <citation type="journal article" date="2007" name="Science">
        <title>The Chlamydomonas genome reveals the evolution of key animal and plant functions.</title>
        <authorList>
            <person name="Merchant S.S."/>
            <person name="Prochnik S.E."/>
            <person name="Vallon O."/>
            <person name="Harris E.H."/>
            <person name="Karpowicz S.J."/>
            <person name="Witman G.B."/>
            <person name="Terry A."/>
            <person name="Salamov A."/>
            <person name="Fritz-Laylin L.K."/>
            <person name="Marechal-Drouard L."/>
            <person name="Marshall W.F."/>
            <person name="Qu L.H."/>
            <person name="Nelson D.R."/>
            <person name="Sanderfoot A.A."/>
            <person name="Spalding M.H."/>
            <person name="Kapitonov V.V."/>
            <person name="Ren Q."/>
            <person name="Ferris P."/>
            <person name="Lindquist E."/>
            <person name="Shapiro H."/>
            <person name="Lucas S.M."/>
            <person name="Grimwood J."/>
            <person name="Schmutz J."/>
            <person name="Cardol P."/>
            <person name="Cerutti H."/>
            <person name="Chanfreau G."/>
            <person name="Chen C.L."/>
            <person name="Cognat V."/>
            <person name="Croft M.T."/>
            <person name="Dent R."/>
            <person name="Dutcher S."/>
            <person name="Fernandez E."/>
            <person name="Fukuzawa H."/>
            <person name="Gonzalez-Ballester D."/>
            <person name="Gonzalez-Halphen D."/>
            <person name="Hallmann A."/>
            <person name="Hanikenne M."/>
            <person name="Hippler M."/>
            <person name="Inwood W."/>
            <person name="Jabbari K."/>
            <person name="Kalanon M."/>
            <person name="Kuras R."/>
            <person name="Lefebvre P.A."/>
            <person name="Lemaire S.D."/>
            <person name="Lobanov A.V."/>
            <person name="Lohr M."/>
            <person name="Manuell A."/>
            <person name="Meier I."/>
            <person name="Mets L."/>
            <person name="Mittag M."/>
            <person name="Mittelmeier T."/>
            <person name="Moroney J.V."/>
            <person name="Moseley J."/>
            <person name="Napoli C."/>
            <person name="Nedelcu A.M."/>
            <person name="Niyogi K."/>
            <person name="Novoselov S.V."/>
            <person name="Paulsen I.T."/>
            <person name="Pazour G."/>
            <person name="Purton S."/>
            <person name="Ral J.P."/>
            <person name="Riano-Pachon D.M."/>
            <person name="Riekhof W."/>
            <person name="Rymarquis L."/>
            <person name="Schroda M."/>
            <person name="Stern D."/>
            <person name="Umen J."/>
            <person name="Willows R."/>
            <person name="Wilson N."/>
            <person name="Zimmer S.L."/>
            <person name="Allmer J."/>
            <person name="Balk J."/>
            <person name="Bisova K."/>
            <person name="Chen C.J."/>
            <person name="Elias M."/>
            <person name="Gendler K."/>
            <person name="Hauser C."/>
            <person name="Lamb M.R."/>
            <person name="Ledford H."/>
            <person name="Long J.C."/>
            <person name="Minagawa J."/>
            <person name="Page M.D."/>
            <person name="Pan J."/>
            <person name="Pootakham W."/>
            <person name="Roje S."/>
            <person name="Rose A."/>
            <person name="Stahlberg E."/>
            <person name="Terauchi A.M."/>
            <person name="Yang P."/>
            <person name="Ball S."/>
            <person name="Bowler C."/>
            <person name="Dieckmann C.L."/>
            <person name="Gladyshev V.N."/>
            <person name="Green P."/>
            <person name="Jorgensen R."/>
            <person name="Mayfield S."/>
            <person name="Mueller-Roeber B."/>
            <person name="Rajamani S."/>
            <person name="Sayre R.T."/>
            <person name="Brokstein P."/>
            <person name="Dubchak I."/>
            <person name="Goodstein D."/>
            <person name="Hornick L."/>
            <person name="Huang Y.W."/>
            <person name="Jhaveri J."/>
            <person name="Luo Y."/>
            <person name="Martinez D."/>
            <person name="Ngau W.C."/>
            <person name="Otillar B."/>
            <person name="Poliakov A."/>
            <person name="Porter A."/>
            <person name="Szajkowski L."/>
            <person name="Werner G."/>
            <person name="Zhou K."/>
            <person name="Grigoriev I.V."/>
            <person name="Rokhsar D.S."/>
            <person name="Grossman A.R."/>
        </authorList>
    </citation>
    <scope>NUCLEOTIDE SEQUENCE [LARGE SCALE GENOMIC DNA]</scope>
    <source>
        <strain evidence="2">CC-503</strain>
    </source>
</reference>
<dbReference type="Pfam" id="PF13911">
    <property type="entry name" value="AhpC-TSA_2"/>
    <property type="match status" value="1"/>
</dbReference>
<dbReference type="InterPro" id="IPR032801">
    <property type="entry name" value="PXL2A/B/C"/>
</dbReference>
<dbReference type="ExpressionAtlas" id="A0A2K3CSQ9">
    <property type="expression patterns" value="baseline and differential"/>
</dbReference>
<name>A0A2K3CSQ9_CHLRE</name>
<gene>
    <name evidence="1" type="ORF">CHLRE_16g649250v5</name>
</gene>
<protein>
    <submittedName>
        <fullName evidence="1">Uncharacterized protein</fullName>
    </submittedName>
</protein>
<dbReference type="OrthoDB" id="40334at2759"/>
<evidence type="ECO:0000313" key="2">
    <source>
        <dbReference type="Proteomes" id="UP000006906"/>
    </source>
</evidence>
<dbReference type="RefSeq" id="XP_001698177.2">
    <property type="nucleotide sequence ID" value="XM_001698125.2"/>
</dbReference>
<dbReference type="InParanoid" id="A0A2K3CSQ9"/>
<dbReference type="GeneID" id="5723816"/>
<dbReference type="Gramene" id="PNW71319">
    <property type="protein sequence ID" value="PNW71319"/>
    <property type="gene ID" value="CHLRE_16g649250v5"/>
</dbReference>
<proteinExistence type="predicted"/>
<organism evidence="1 2">
    <name type="scientific">Chlamydomonas reinhardtii</name>
    <name type="common">Chlamydomonas smithii</name>
    <dbReference type="NCBI Taxonomy" id="3055"/>
    <lineage>
        <taxon>Eukaryota</taxon>
        <taxon>Viridiplantae</taxon>
        <taxon>Chlorophyta</taxon>
        <taxon>core chlorophytes</taxon>
        <taxon>Chlorophyceae</taxon>
        <taxon>CS clade</taxon>
        <taxon>Chlamydomonadales</taxon>
        <taxon>Chlamydomonadaceae</taxon>
        <taxon>Chlamydomonas</taxon>
    </lineage>
</organism>
<dbReference type="Proteomes" id="UP000006906">
    <property type="component" value="Chromosome 16"/>
</dbReference>
<dbReference type="PaxDb" id="3055-EDO99462"/>
<keyword evidence="2" id="KW-1185">Reference proteome</keyword>
<dbReference type="EMBL" id="CM008977">
    <property type="protein sequence ID" value="PNW71319.1"/>
    <property type="molecule type" value="Genomic_DNA"/>
</dbReference>
<dbReference type="AlphaFoldDB" id="A0A2K3CSQ9"/>